<name>A0A7L4D1P6_9AVES</name>
<evidence type="ECO:0000313" key="2">
    <source>
        <dbReference type="EMBL" id="NXW55661.1"/>
    </source>
</evidence>
<protein>
    <submittedName>
        <fullName evidence="2">EH1L1 protein</fullName>
    </submittedName>
</protein>
<feature type="compositionally biased region" description="Low complexity" evidence="1">
    <location>
        <begin position="1"/>
        <end position="10"/>
    </location>
</feature>
<proteinExistence type="predicted"/>
<sequence>LGASLGSWCPSGGGGCGHPGDTSRWPQRLRDTGQLLVAELVALEREQQEVDARAGTLETELRSLMASGRGHPQGHPQGLGDIPVDMGTPHDVP</sequence>
<organism evidence="2 3">
    <name type="scientific">Eurystomus gularis</name>
    <dbReference type="NCBI Taxonomy" id="325343"/>
    <lineage>
        <taxon>Eukaryota</taxon>
        <taxon>Metazoa</taxon>
        <taxon>Chordata</taxon>
        <taxon>Craniata</taxon>
        <taxon>Vertebrata</taxon>
        <taxon>Euteleostomi</taxon>
        <taxon>Archelosauria</taxon>
        <taxon>Archosauria</taxon>
        <taxon>Dinosauria</taxon>
        <taxon>Saurischia</taxon>
        <taxon>Theropoda</taxon>
        <taxon>Coelurosauria</taxon>
        <taxon>Aves</taxon>
        <taxon>Neognathae</taxon>
        <taxon>Neoaves</taxon>
        <taxon>Telluraves</taxon>
        <taxon>Coraciimorphae</taxon>
        <taxon>Coraciiformes</taxon>
        <taxon>Coraciidae</taxon>
        <taxon>Eurystomus</taxon>
    </lineage>
</organism>
<evidence type="ECO:0000256" key="1">
    <source>
        <dbReference type="SAM" id="MobiDB-lite"/>
    </source>
</evidence>
<feature type="region of interest" description="Disordered" evidence="1">
    <location>
        <begin position="66"/>
        <end position="93"/>
    </location>
</feature>
<comment type="caution">
    <text evidence="2">The sequence shown here is derived from an EMBL/GenBank/DDBJ whole genome shotgun (WGS) entry which is preliminary data.</text>
</comment>
<keyword evidence="3" id="KW-1185">Reference proteome</keyword>
<dbReference type="Proteomes" id="UP000541249">
    <property type="component" value="Unassembled WGS sequence"/>
</dbReference>
<evidence type="ECO:0000313" key="3">
    <source>
        <dbReference type="Proteomes" id="UP000541249"/>
    </source>
</evidence>
<gene>
    <name evidence="2" type="primary">Ehbp1l1</name>
    <name evidence="2" type="ORF">EURGUL_R14844</name>
</gene>
<accession>A0A7L4D1P6</accession>
<dbReference type="EMBL" id="VZZY01004842">
    <property type="protein sequence ID" value="NXW55661.1"/>
    <property type="molecule type" value="Genomic_DNA"/>
</dbReference>
<reference evidence="2 3" key="1">
    <citation type="submission" date="2019-09" db="EMBL/GenBank/DDBJ databases">
        <title>Bird 10,000 Genomes (B10K) Project - Family phase.</title>
        <authorList>
            <person name="Zhang G."/>
        </authorList>
    </citation>
    <scope>NUCLEOTIDE SEQUENCE [LARGE SCALE GENOMIC DNA]</scope>
    <source>
        <strain evidence="2">B10K-DU-002-51</strain>
        <tissue evidence="2">Muscle</tissue>
    </source>
</reference>
<feature type="region of interest" description="Disordered" evidence="1">
    <location>
        <begin position="1"/>
        <end position="25"/>
    </location>
</feature>
<feature type="non-terminal residue" evidence="2">
    <location>
        <position position="93"/>
    </location>
</feature>
<feature type="non-terminal residue" evidence="2">
    <location>
        <position position="1"/>
    </location>
</feature>
<dbReference type="AlphaFoldDB" id="A0A7L4D1P6"/>